<dbReference type="InterPro" id="IPR003593">
    <property type="entry name" value="AAA+_ATPase"/>
</dbReference>
<keyword evidence="4" id="KW-0410">Iron transport</keyword>
<dbReference type="AlphaFoldDB" id="A0A1T4MQH8"/>
<evidence type="ECO:0000256" key="8">
    <source>
        <dbReference type="ARBA" id="ARBA00023065"/>
    </source>
</evidence>
<dbReference type="SMART" id="SM00382">
    <property type="entry name" value="AAA"/>
    <property type="match status" value="1"/>
</dbReference>
<evidence type="ECO:0000256" key="6">
    <source>
        <dbReference type="ARBA" id="ARBA00022840"/>
    </source>
</evidence>
<evidence type="ECO:0000259" key="10">
    <source>
        <dbReference type="PROSITE" id="PS50893"/>
    </source>
</evidence>
<reference evidence="11 12" key="1">
    <citation type="submission" date="2017-02" db="EMBL/GenBank/DDBJ databases">
        <authorList>
            <person name="Peterson S.W."/>
        </authorList>
    </citation>
    <scope>NUCLEOTIDE SEQUENCE [LARGE SCALE GENOMIC DNA]</scope>
    <source>
        <strain evidence="11 12">ATCC 43324</strain>
    </source>
</reference>
<dbReference type="RefSeq" id="WP_078805523.1">
    <property type="nucleotide sequence ID" value="NZ_FUXK01000007.1"/>
</dbReference>
<organism evidence="11 12">
    <name type="scientific">Segatella oulorum</name>
    <dbReference type="NCBI Taxonomy" id="28136"/>
    <lineage>
        <taxon>Bacteria</taxon>
        <taxon>Pseudomonadati</taxon>
        <taxon>Bacteroidota</taxon>
        <taxon>Bacteroidia</taxon>
        <taxon>Bacteroidales</taxon>
        <taxon>Prevotellaceae</taxon>
        <taxon>Segatella</taxon>
    </lineage>
</organism>
<evidence type="ECO:0000256" key="3">
    <source>
        <dbReference type="ARBA" id="ARBA00022475"/>
    </source>
</evidence>
<dbReference type="SUPFAM" id="SSF52540">
    <property type="entry name" value="P-loop containing nucleoside triphosphate hydrolases"/>
    <property type="match status" value="1"/>
</dbReference>
<evidence type="ECO:0000256" key="1">
    <source>
        <dbReference type="ARBA" id="ARBA00004202"/>
    </source>
</evidence>
<dbReference type="InterPro" id="IPR027417">
    <property type="entry name" value="P-loop_NTPase"/>
</dbReference>
<keyword evidence="8" id="KW-0406">Ion transport</keyword>
<dbReference type="GO" id="GO:0006826">
    <property type="term" value="P:iron ion transport"/>
    <property type="evidence" value="ECO:0007669"/>
    <property type="project" value="UniProtKB-KW"/>
</dbReference>
<keyword evidence="5" id="KW-0547">Nucleotide-binding</keyword>
<dbReference type="GO" id="GO:0016887">
    <property type="term" value="F:ATP hydrolysis activity"/>
    <property type="evidence" value="ECO:0007669"/>
    <property type="project" value="InterPro"/>
</dbReference>
<dbReference type="Pfam" id="PF00005">
    <property type="entry name" value="ABC_tran"/>
    <property type="match status" value="1"/>
</dbReference>
<evidence type="ECO:0000256" key="2">
    <source>
        <dbReference type="ARBA" id="ARBA00022448"/>
    </source>
</evidence>
<keyword evidence="9" id="KW-0472">Membrane</keyword>
<evidence type="ECO:0000256" key="4">
    <source>
        <dbReference type="ARBA" id="ARBA00022496"/>
    </source>
</evidence>
<dbReference type="STRING" id="28136.SAMN02745202_00813"/>
<evidence type="ECO:0000313" key="12">
    <source>
        <dbReference type="Proteomes" id="UP000190065"/>
    </source>
</evidence>
<dbReference type="FunFam" id="3.40.50.300:FF:000134">
    <property type="entry name" value="Iron-enterobactin ABC transporter ATP-binding protein"/>
    <property type="match status" value="1"/>
</dbReference>
<dbReference type="PROSITE" id="PS50893">
    <property type="entry name" value="ABC_TRANSPORTER_2"/>
    <property type="match status" value="1"/>
</dbReference>
<name>A0A1T4MQH8_9BACT</name>
<dbReference type="PANTHER" id="PTHR42771:SF2">
    <property type="entry name" value="IRON(3+)-HYDROXAMATE IMPORT ATP-BINDING PROTEIN FHUC"/>
    <property type="match status" value="1"/>
</dbReference>
<dbReference type="GO" id="GO:0005524">
    <property type="term" value="F:ATP binding"/>
    <property type="evidence" value="ECO:0007669"/>
    <property type="project" value="UniProtKB-KW"/>
</dbReference>
<dbReference type="Proteomes" id="UP000190065">
    <property type="component" value="Unassembled WGS sequence"/>
</dbReference>
<evidence type="ECO:0000256" key="5">
    <source>
        <dbReference type="ARBA" id="ARBA00022741"/>
    </source>
</evidence>
<evidence type="ECO:0000256" key="9">
    <source>
        <dbReference type="ARBA" id="ARBA00023136"/>
    </source>
</evidence>
<dbReference type="EMBL" id="FUXK01000007">
    <property type="protein sequence ID" value="SJZ69044.1"/>
    <property type="molecule type" value="Genomic_DNA"/>
</dbReference>
<feature type="domain" description="ABC transporter" evidence="10">
    <location>
        <begin position="4"/>
        <end position="240"/>
    </location>
</feature>
<keyword evidence="7" id="KW-0408">Iron</keyword>
<dbReference type="InterPro" id="IPR051535">
    <property type="entry name" value="Siderophore_ABC-ATPase"/>
</dbReference>
<dbReference type="GO" id="GO:0005886">
    <property type="term" value="C:plasma membrane"/>
    <property type="evidence" value="ECO:0007669"/>
    <property type="project" value="UniProtKB-SubCell"/>
</dbReference>
<comment type="subcellular location">
    <subcellularLocation>
        <location evidence="1">Cell membrane</location>
        <topology evidence="1">Peripheral membrane protein</topology>
    </subcellularLocation>
</comment>
<dbReference type="CDD" id="cd03214">
    <property type="entry name" value="ABC_Iron-Siderophores_B12_Hemin"/>
    <property type="match status" value="1"/>
</dbReference>
<keyword evidence="3" id="KW-1003">Cell membrane</keyword>
<accession>A0A1T4MQH8</accession>
<gene>
    <name evidence="11" type="ORF">SAMN02745202_00813</name>
</gene>
<dbReference type="Gene3D" id="3.40.50.300">
    <property type="entry name" value="P-loop containing nucleotide triphosphate hydrolases"/>
    <property type="match status" value="1"/>
</dbReference>
<dbReference type="InterPro" id="IPR003439">
    <property type="entry name" value="ABC_transporter-like_ATP-bd"/>
</dbReference>
<evidence type="ECO:0000313" key="11">
    <source>
        <dbReference type="EMBL" id="SJZ69044.1"/>
    </source>
</evidence>
<keyword evidence="6 11" id="KW-0067">ATP-binding</keyword>
<keyword evidence="2" id="KW-0813">Transport</keyword>
<protein>
    <submittedName>
        <fullName evidence="11">Iron complex transport system ATP-binding protein</fullName>
    </submittedName>
</protein>
<dbReference type="PANTHER" id="PTHR42771">
    <property type="entry name" value="IRON(3+)-HYDROXAMATE IMPORT ATP-BINDING PROTEIN FHUC"/>
    <property type="match status" value="1"/>
</dbReference>
<dbReference type="eggNOG" id="COG1120">
    <property type="taxonomic scope" value="Bacteria"/>
</dbReference>
<evidence type="ECO:0000256" key="7">
    <source>
        <dbReference type="ARBA" id="ARBA00023004"/>
    </source>
</evidence>
<sequence length="258" mass="28164">METIALNDLTIGYHHNCIAAHLQASLSAGTLTCLLGSNGMGKSTLLNTMSGALPPLGGTVDIAGKSIAAYSAKALAKQMSIVLTRPITVQQLCVNELVALGRYPYTDHWGRLTSHDETIVMESLSLVGMQAFSQRKVSTLSDGERQKVMIAKALAQQTPIILLDEPTAFLDFPSKIDMLKLLKHLAHRLQKTILLSTHDLAFALKMADNLWLMQAGKLHEGTPKQLADTGLLANYIHQKDVTFNPQTMEISYQTKVDI</sequence>
<proteinExistence type="predicted"/>